<feature type="compositionally biased region" description="Basic and acidic residues" evidence="2">
    <location>
        <begin position="499"/>
        <end position="514"/>
    </location>
</feature>
<dbReference type="Proteomes" id="UP001152797">
    <property type="component" value="Unassembled WGS sequence"/>
</dbReference>
<evidence type="ECO:0000256" key="2">
    <source>
        <dbReference type="SAM" id="MobiDB-lite"/>
    </source>
</evidence>
<feature type="compositionally biased region" description="Acidic residues" evidence="2">
    <location>
        <begin position="122"/>
        <end position="138"/>
    </location>
</feature>
<feature type="compositionally biased region" description="Low complexity" evidence="2">
    <location>
        <begin position="275"/>
        <end position="296"/>
    </location>
</feature>
<feature type="compositionally biased region" description="Basic and acidic residues" evidence="2">
    <location>
        <begin position="228"/>
        <end position="272"/>
    </location>
</feature>
<feature type="coiled-coil region" evidence="1">
    <location>
        <begin position="545"/>
        <end position="579"/>
    </location>
</feature>
<feature type="compositionally biased region" description="Basic and acidic residues" evidence="2">
    <location>
        <begin position="181"/>
        <end position="220"/>
    </location>
</feature>
<proteinExistence type="predicted"/>
<name>A0A9P1DP37_9DINO</name>
<feature type="region of interest" description="Disordered" evidence="2">
    <location>
        <begin position="1"/>
        <end position="306"/>
    </location>
</feature>
<keyword evidence="5" id="KW-1185">Reference proteome</keyword>
<feature type="compositionally biased region" description="Basic and acidic residues" evidence="2">
    <location>
        <begin position="139"/>
        <end position="158"/>
    </location>
</feature>
<dbReference type="EMBL" id="CAMXCT020005925">
    <property type="protein sequence ID" value="CAL1166973.1"/>
    <property type="molecule type" value="Genomic_DNA"/>
</dbReference>
<keyword evidence="1" id="KW-0175">Coiled coil</keyword>
<sequence>DGSSKKETKKKAKRRLSFASEDEQVEIKAENPPGDKKTKETSAMSEDEAERLVKEMMKGSGSKAADAEDSDSASEKGDENSSESESEEEDKSEEAEESDDEKESSSDDKSGSDAETLKPDESSSEEQEPEESDVDSDEETVKAKEKPQVVSKKPEKAVGTRKKVASDSEASDSEVSEEEPEVTKKAVKKENQKISKKDKHGKKEDEKSNPKKKDASEKNNKAVTKCETSSKEKKRGREEDGKKAKNVETKRSKDKQGKKEPESKLEVAEAKLGKSATTPSSSTTTSPTSATASADSSSDDKINSSTHHKEYLRYRRWIRNGKRFPTVLGSRLTSEDGRAKLFVDWVKCGGDVDAIICKHEASLSESRQSQVKYGFRSERWLNEKYGEEKAKRIMGRKVNLGLLIPDPEEPEDNLYFCLIDIDLKNINELKRVTSLEAKGQVSEEMIKAFTEAGGCLDSGALKGEMGNKEGMTKAITFMGSVGKVGDAKSKGKNKRGKGASKDPDQPGEAKEVKAETPQAKARALITKVLKDANTCRDLSFRLKPLEMSDQLISQLKALQNQLEKQARRLQELLNEDKQKLKHYTPVMQEVFNFLALQISNLNALAKSKVELGKALIRAAEKANKGDESKAKEADSKGLELVKGASYSARRLLKKICIGIYKNQKIWVYSYSSMVRKKGDSFENKTVLAIIRDAALAKPQTHDTMAKIIAYICKTLQTGKYPLLDWTGNAWAPDSMEFKRAGQYFTADGWRCCFSAFKGDLEARVQIHKMIRNYMANMICEHCPAGKLLNYADFRKNAPWASVRFSHQEFLDLNPPNRQSAWVEVPGWRKERNLEDKGVFTFSFLASSKERKLKKGLLRICVVRRVASRCAPCTGFASHIASGSEPMCNSWVADRSFQLQTSWANFG</sequence>
<organism evidence="3">
    <name type="scientific">Cladocopium goreaui</name>
    <dbReference type="NCBI Taxonomy" id="2562237"/>
    <lineage>
        <taxon>Eukaryota</taxon>
        <taxon>Sar</taxon>
        <taxon>Alveolata</taxon>
        <taxon>Dinophyceae</taxon>
        <taxon>Suessiales</taxon>
        <taxon>Symbiodiniaceae</taxon>
        <taxon>Cladocopium</taxon>
    </lineage>
</organism>
<gene>
    <name evidence="3" type="ORF">C1SCF055_LOCUS38555</name>
</gene>
<reference evidence="4 5" key="2">
    <citation type="submission" date="2024-05" db="EMBL/GenBank/DDBJ databases">
        <authorList>
            <person name="Chen Y."/>
            <person name="Shah S."/>
            <person name="Dougan E. K."/>
            <person name="Thang M."/>
            <person name="Chan C."/>
        </authorList>
    </citation>
    <scope>NUCLEOTIDE SEQUENCE [LARGE SCALE GENOMIC DNA]</scope>
</reference>
<evidence type="ECO:0000313" key="5">
    <source>
        <dbReference type="Proteomes" id="UP001152797"/>
    </source>
</evidence>
<evidence type="ECO:0000313" key="4">
    <source>
        <dbReference type="EMBL" id="CAL4800910.1"/>
    </source>
</evidence>
<evidence type="ECO:0000313" key="3">
    <source>
        <dbReference type="EMBL" id="CAI4013598.1"/>
    </source>
</evidence>
<feature type="compositionally biased region" description="Acidic residues" evidence="2">
    <location>
        <begin position="169"/>
        <end position="180"/>
    </location>
</feature>
<dbReference type="EMBL" id="CAMXCT030005925">
    <property type="protein sequence ID" value="CAL4800910.1"/>
    <property type="molecule type" value="Genomic_DNA"/>
</dbReference>
<feature type="non-terminal residue" evidence="3">
    <location>
        <position position="906"/>
    </location>
</feature>
<feature type="compositionally biased region" description="Basic residues" evidence="2">
    <location>
        <begin position="7"/>
        <end position="16"/>
    </location>
</feature>
<feature type="compositionally biased region" description="Basic and acidic residues" evidence="2">
    <location>
        <begin position="25"/>
        <end position="40"/>
    </location>
</feature>
<feature type="region of interest" description="Disordered" evidence="2">
    <location>
        <begin position="485"/>
        <end position="516"/>
    </location>
</feature>
<feature type="compositionally biased region" description="Acidic residues" evidence="2">
    <location>
        <begin position="80"/>
        <end position="102"/>
    </location>
</feature>
<evidence type="ECO:0000256" key="1">
    <source>
        <dbReference type="SAM" id="Coils"/>
    </source>
</evidence>
<dbReference type="EMBL" id="CAMXCT010005925">
    <property type="protein sequence ID" value="CAI4013598.1"/>
    <property type="molecule type" value="Genomic_DNA"/>
</dbReference>
<protein>
    <submittedName>
        <fullName evidence="3">Uncharacterized protein</fullName>
    </submittedName>
</protein>
<dbReference type="AlphaFoldDB" id="A0A9P1DP37"/>
<feature type="compositionally biased region" description="Basic and acidic residues" evidence="2">
    <location>
        <begin position="103"/>
        <end position="121"/>
    </location>
</feature>
<reference evidence="3" key="1">
    <citation type="submission" date="2022-10" db="EMBL/GenBank/DDBJ databases">
        <authorList>
            <person name="Chen Y."/>
            <person name="Dougan E. K."/>
            <person name="Chan C."/>
            <person name="Rhodes N."/>
            <person name="Thang M."/>
        </authorList>
    </citation>
    <scope>NUCLEOTIDE SEQUENCE</scope>
</reference>
<accession>A0A9P1DP37</accession>
<comment type="caution">
    <text evidence="3">The sequence shown here is derived from an EMBL/GenBank/DDBJ whole genome shotgun (WGS) entry which is preliminary data.</text>
</comment>